<name>A0A6J1LJF5_DROHY</name>
<dbReference type="PANTHER" id="PTHR10126">
    <property type="entry name" value="TATA-BOX BINDING PROTEIN"/>
    <property type="match status" value="1"/>
</dbReference>
<evidence type="ECO:0000256" key="1">
    <source>
        <dbReference type="ARBA" id="ARBA00005560"/>
    </source>
</evidence>
<dbReference type="InterPro" id="IPR012295">
    <property type="entry name" value="TBP_dom_sf"/>
</dbReference>
<organism evidence="4 5">
    <name type="scientific">Drosophila hydei</name>
    <name type="common">Fruit fly</name>
    <dbReference type="NCBI Taxonomy" id="7224"/>
    <lineage>
        <taxon>Eukaryota</taxon>
        <taxon>Metazoa</taxon>
        <taxon>Ecdysozoa</taxon>
        <taxon>Arthropoda</taxon>
        <taxon>Hexapoda</taxon>
        <taxon>Insecta</taxon>
        <taxon>Pterygota</taxon>
        <taxon>Neoptera</taxon>
        <taxon>Endopterygota</taxon>
        <taxon>Diptera</taxon>
        <taxon>Brachycera</taxon>
        <taxon>Muscomorpha</taxon>
        <taxon>Ephydroidea</taxon>
        <taxon>Drosophilidae</taxon>
        <taxon>Drosophila</taxon>
    </lineage>
</organism>
<reference evidence="5" key="1">
    <citation type="submission" date="2025-08" db="UniProtKB">
        <authorList>
            <consortium name="RefSeq"/>
        </authorList>
    </citation>
    <scope>IDENTIFICATION</scope>
    <source>
        <strain evidence="5">15085-1641.00</strain>
        <tissue evidence="5">Whole body</tissue>
    </source>
</reference>
<dbReference type="Pfam" id="PF00352">
    <property type="entry name" value="TBP"/>
    <property type="match status" value="2"/>
</dbReference>
<keyword evidence="2" id="KW-0238">DNA-binding</keyword>
<dbReference type="InterPro" id="IPR000814">
    <property type="entry name" value="TBP"/>
</dbReference>
<sequence>MDCNEDRLCADSDSEKLQATLDMNIPEETIISSYQVSEAPVVFKDAAQFEQIEDFFNIGLHDDVDFLNHCATSDVEDDKNKKNIASADIPWYVEEETVFKVDNPKQVESEYFDIDWDFSFGNAKSDDDIIGDFVKIDFPKPEDTNAAGICNGAIDLSKLEKLFDTSEILSLKETLKLSNLEDAQFLNEFDTPKDVDIDTPIIPDIEIDYDNIYENIGNASEMEKQLQLLYRPFTCLVDVNCRFSLYELAILLDDARYEPAHHPALFVRLHNPSAEIKLYAGGKIHSTALTANSARTGLLKIIQMVEELDYKTDITDFSKNIVHASFCLPFKLDLEMLTELHGEHISGNRETRPFITYKIDGTAIRFAVFPNGYVLVLHSKQHSETRAAIAGFLPILAQFRNGYLTHSEKHGSLCGDISFKLLWERKLEEDKEGVLLYS</sequence>
<dbReference type="Proteomes" id="UP000504633">
    <property type="component" value="Unplaced"/>
</dbReference>
<protein>
    <submittedName>
        <fullName evidence="5">Uncharacterized protein LOC111596085</fullName>
    </submittedName>
</protein>
<keyword evidence="4" id="KW-1185">Reference proteome</keyword>
<dbReference type="OMA" id="RYEPAHH"/>
<evidence type="ECO:0000313" key="4">
    <source>
        <dbReference type="Proteomes" id="UP000504633"/>
    </source>
</evidence>
<evidence type="ECO:0000256" key="3">
    <source>
        <dbReference type="ARBA" id="ARBA00023163"/>
    </source>
</evidence>
<dbReference type="KEGG" id="dhe:111596085"/>
<dbReference type="SUPFAM" id="SSF55945">
    <property type="entry name" value="TATA-box binding protein-like"/>
    <property type="match status" value="2"/>
</dbReference>
<dbReference type="OrthoDB" id="7881727at2759"/>
<dbReference type="CTD" id="33452"/>
<dbReference type="AlphaFoldDB" id="A0A6J1LJF5"/>
<evidence type="ECO:0000313" key="5">
    <source>
        <dbReference type="RefSeq" id="XP_023165914.2"/>
    </source>
</evidence>
<keyword evidence="3" id="KW-0804">Transcription</keyword>
<dbReference type="RefSeq" id="XP_023165914.2">
    <property type="nucleotide sequence ID" value="XM_023310146.2"/>
</dbReference>
<comment type="similarity">
    <text evidence="1">Belongs to the TBP family.</text>
</comment>
<dbReference type="GO" id="GO:0006352">
    <property type="term" value="P:DNA-templated transcription initiation"/>
    <property type="evidence" value="ECO:0007669"/>
    <property type="project" value="InterPro"/>
</dbReference>
<proteinExistence type="inferred from homology"/>
<dbReference type="GO" id="GO:0003677">
    <property type="term" value="F:DNA binding"/>
    <property type="evidence" value="ECO:0007669"/>
    <property type="project" value="UniProtKB-KW"/>
</dbReference>
<dbReference type="Gene3D" id="3.30.310.10">
    <property type="entry name" value="TATA-Binding Protein"/>
    <property type="match status" value="2"/>
</dbReference>
<accession>A0A6J1LJF5</accession>
<evidence type="ECO:0000256" key="2">
    <source>
        <dbReference type="ARBA" id="ARBA00023125"/>
    </source>
</evidence>
<dbReference type="GeneID" id="111596085"/>
<gene>
    <name evidence="5" type="primary">LOC111596085</name>
</gene>